<keyword evidence="3" id="KW-1185">Reference proteome</keyword>
<dbReference type="Gene3D" id="3.30.420.10">
    <property type="entry name" value="Ribonuclease H-like superfamily/Ribonuclease H"/>
    <property type="match status" value="1"/>
</dbReference>
<dbReference type="InterPro" id="IPR009057">
    <property type="entry name" value="Homeodomain-like_sf"/>
</dbReference>
<dbReference type="Pfam" id="PF13565">
    <property type="entry name" value="HTH_32"/>
    <property type="match status" value="1"/>
</dbReference>
<protein>
    <recommendedName>
        <fullName evidence="1">Tc1-like transposase DDE domain-containing protein</fullName>
    </recommendedName>
</protein>
<organism evidence="2 3">
    <name type="scientific">Oopsacas minuta</name>
    <dbReference type="NCBI Taxonomy" id="111878"/>
    <lineage>
        <taxon>Eukaryota</taxon>
        <taxon>Metazoa</taxon>
        <taxon>Porifera</taxon>
        <taxon>Hexactinellida</taxon>
        <taxon>Hexasterophora</taxon>
        <taxon>Lyssacinosida</taxon>
        <taxon>Leucopsacidae</taxon>
        <taxon>Oopsacas</taxon>
    </lineage>
</organism>
<proteinExistence type="predicted"/>
<feature type="domain" description="Tc1-like transposase DDE" evidence="1">
    <location>
        <begin position="230"/>
        <end position="304"/>
    </location>
</feature>
<dbReference type="Pfam" id="PF13358">
    <property type="entry name" value="DDE_3"/>
    <property type="match status" value="1"/>
</dbReference>
<sequence length="343" mass="39686">MEAKRSQILEIFRAEKSPGEILKILQSKNVGRKLIYRTIQRYKETGSLKDRARSGRPRNVRTRELKAKLKKRIVRNPQRSMRKMSRDFGISSRSIGRVVHDDLGLKSLKRRKVHMLTKAIREKRLQRSRCLLSRAGQSVVNKIVFSDEKLFTIQEVSNPQNDRIISNSVQDIPEQLRFTPRRQKPASVMVWGGIFADSRTNLIFVPSGVKINSKTYRELILDAEVKGFGCKNFGNTSWTFQQDGAPAHTANATQQWFRDQKIDFISKEEWPPSSPDLNPMDYSVWSILKQKVCASSHANISSLKACLQREWLKIPQDHFRRAVYQFRTRLQAVVSKKGGYIEQ</sequence>
<accession>A0AAV7JS24</accession>
<dbReference type="EMBL" id="JAKMXF010000307">
    <property type="protein sequence ID" value="KAI6651190.1"/>
    <property type="molecule type" value="Genomic_DNA"/>
</dbReference>
<dbReference type="PANTHER" id="PTHR46068">
    <property type="entry name" value="PROTEIN CBG27172"/>
    <property type="match status" value="1"/>
</dbReference>
<evidence type="ECO:0000313" key="3">
    <source>
        <dbReference type="Proteomes" id="UP001165289"/>
    </source>
</evidence>
<dbReference type="Proteomes" id="UP001165289">
    <property type="component" value="Unassembled WGS sequence"/>
</dbReference>
<reference evidence="2 3" key="1">
    <citation type="journal article" date="2023" name="BMC Biol.">
        <title>The compact genome of the sponge Oopsacas minuta (Hexactinellida) is lacking key metazoan core genes.</title>
        <authorList>
            <person name="Santini S."/>
            <person name="Schenkelaars Q."/>
            <person name="Jourda C."/>
            <person name="Duchesne M."/>
            <person name="Belahbib H."/>
            <person name="Rocher C."/>
            <person name="Selva M."/>
            <person name="Riesgo A."/>
            <person name="Vervoort M."/>
            <person name="Leys S.P."/>
            <person name="Kodjabachian L."/>
            <person name="Le Bivic A."/>
            <person name="Borchiellini C."/>
            <person name="Claverie J.M."/>
            <person name="Renard E."/>
        </authorList>
    </citation>
    <scope>NUCLEOTIDE SEQUENCE [LARGE SCALE GENOMIC DNA]</scope>
    <source>
        <strain evidence="2">SPO-2</strain>
    </source>
</reference>
<name>A0AAV7JS24_9METZ</name>
<dbReference type="SUPFAM" id="SSF46689">
    <property type="entry name" value="Homeodomain-like"/>
    <property type="match status" value="1"/>
</dbReference>
<comment type="caution">
    <text evidence="2">The sequence shown here is derived from an EMBL/GenBank/DDBJ whole genome shotgun (WGS) entry which is preliminary data.</text>
</comment>
<dbReference type="InterPro" id="IPR038717">
    <property type="entry name" value="Tc1-like_DDE_dom"/>
</dbReference>
<evidence type="ECO:0000313" key="2">
    <source>
        <dbReference type="EMBL" id="KAI6651190.1"/>
    </source>
</evidence>
<gene>
    <name evidence="2" type="ORF">LOD99_5541</name>
</gene>
<dbReference type="InterPro" id="IPR036397">
    <property type="entry name" value="RNaseH_sf"/>
</dbReference>
<dbReference type="PANTHER" id="PTHR46068:SF1">
    <property type="entry name" value="TRANSPOSASE IS30-LIKE HTH DOMAIN-CONTAINING PROTEIN"/>
    <property type="match status" value="1"/>
</dbReference>
<evidence type="ECO:0000259" key="1">
    <source>
        <dbReference type="Pfam" id="PF13358"/>
    </source>
</evidence>
<dbReference type="GO" id="GO:0003676">
    <property type="term" value="F:nucleic acid binding"/>
    <property type="evidence" value="ECO:0007669"/>
    <property type="project" value="InterPro"/>
</dbReference>
<dbReference type="AlphaFoldDB" id="A0AAV7JS24"/>